<feature type="region of interest" description="Disordered" evidence="1">
    <location>
        <begin position="374"/>
        <end position="424"/>
    </location>
</feature>
<dbReference type="PANTHER" id="PTHR13601">
    <property type="entry name" value="GAMETOGENETIN-BINDING PROTEIN 2"/>
    <property type="match status" value="1"/>
</dbReference>
<dbReference type="GO" id="GO:0005634">
    <property type="term" value="C:nucleus"/>
    <property type="evidence" value="ECO:0007669"/>
    <property type="project" value="TreeGrafter"/>
</dbReference>
<dbReference type="Proteomes" id="UP000887566">
    <property type="component" value="Unplaced"/>
</dbReference>
<evidence type="ECO:0000313" key="3">
    <source>
        <dbReference type="WBParaSite" id="PSAMB.scaffold899size38983.g9646.t1"/>
    </source>
</evidence>
<dbReference type="PANTHER" id="PTHR13601:SF2">
    <property type="entry name" value="GAMETOGENETIN-BINDING PROTEIN 2"/>
    <property type="match status" value="1"/>
</dbReference>
<dbReference type="InterPro" id="IPR026073">
    <property type="entry name" value="GGNBP2"/>
</dbReference>
<evidence type="ECO:0000256" key="1">
    <source>
        <dbReference type="SAM" id="MobiDB-lite"/>
    </source>
</evidence>
<dbReference type="AlphaFoldDB" id="A0A914XJA6"/>
<reference evidence="3" key="1">
    <citation type="submission" date="2022-11" db="UniProtKB">
        <authorList>
            <consortium name="WormBaseParasite"/>
        </authorList>
    </citation>
    <scope>IDENTIFICATION</scope>
</reference>
<evidence type="ECO:0000313" key="2">
    <source>
        <dbReference type="Proteomes" id="UP000887566"/>
    </source>
</evidence>
<keyword evidence="2" id="KW-1185">Reference proteome</keyword>
<dbReference type="WBParaSite" id="PSAMB.scaffold899size38983.g9646.t1">
    <property type="protein sequence ID" value="PSAMB.scaffold899size38983.g9646.t1"/>
    <property type="gene ID" value="PSAMB.scaffold899size38983.g9646"/>
</dbReference>
<proteinExistence type="predicted"/>
<sequence length="567" mass="63692">MPRLLSVCSEENPRRLKKRQLPLEIDDMRTMIAEFDDPCSVVTSSSCSAGAPPITMKAFQDKIASFRDGSELFASLMISFDEFTAFVAQNVPCVGCRRSVEKTFMDVALGGYATLDPFYICYDSRGMNHCILTMKRSLTSDAKQLHRVLVSNYNRCRAAVDNLSKCKKNRRCHLHSIESQVCRNSVCFSWQDVWNMMSAECREECCIVESDSLLDMLENYLQKHRFCPDCKGTLMRAYRCLVGETDVKKERGYNEKLFQGLRYCSTEGHLHIKGCVNYLDSLVERAETELAGSSRERHAKTLEVGQLEVLTCLGLFMYGRLHRIVNAIKSAQNSFQLFYCTATIALYSNLQARLEDKNGLNESFERLCAELQTSAANPQRSSNSKSVKKKSKKTKSDRLTVSRHSPTMEDDIEEVTSEPLSSTAPCESALDVDVDCADRDSVVDQPDAGYMSREGSPSALAEPLSSCATTVESNDGVYSPCDSCTEHSRVRHNVGTTAKRSFTCCDTTSLSDMLNDRTSPTAFTIAEEDINWFTLNQLVICEQRDALRKRIGEQFRALQTRLATSLD</sequence>
<protein>
    <submittedName>
        <fullName evidence="3">Gametogenetin-binding protein 2</fullName>
    </submittedName>
</protein>
<accession>A0A914XJA6</accession>
<organism evidence="2 3">
    <name type="scientific">Plectus sambesii</name>
    <dbReference type="NCBI Taxonomy" id="2011161"/>
    <lineage>
        <taxon>Eukaryota</taxon>
        <taxon>Metazoa</taxon>
        <taxon>Ecdysozoa</taxon>
        <taxon>Nematoda</taxon>
        <taxon>Chromadorea</taxon>
        <taxon>Plectida</taxon>
        <taxon>Plectina</taxon>
        <taxon>Plectoidea</taxon>
        <taxon>Plectidae</taxon>
        <taxon>Plectus</taxon>
    </lineage>
</organism>
<name>A0A914XJA6_9BILA</name>
<dbReference type="GO" id="GO:0005737">
    <property type="term" value="C:cytoplasm"/>
    <property type="evidence" value="ECO:0007669"/>
    <property type="project" value="TreeGrafter"/>
</dbReference>